<accession>A0A0L6JQV4</accession>
<keyword evidence="3" id="KW-1185">Reference proteome</keyword>
<proteinExistence type="predicted"/>
<protein>
    <submittedName>
        <fullName evidence="2">Transposase IS66</fullName>
    </submittedName>
</protein>
<name>A0A0L6JQV4_9FIRM</name>
<dbReference type="InterPro" id="IPR052344">
    <property type="entry name" value="Transposase-related"/>
</dbReference>
<dbReference type="InterPro" id="IPR004291">
    <property type="entry name" value="Transposase_IS66_central"/>
</dbReference>
<dbReference type="Pfam" id="PF03050">
    <property type="entry name" value="DDE_Tnp_IS66"/>
    <property type="match status" value="1"/>
</dbReference>
<dbReference type="PATRIC" id="fig|398512.5.peg.3609"/>
<dbReference type="EMBL" id="LGTC01000001">
    <property type="protein sequence ID" value="KNY28173.1"/>
    <property type="molecule type" value="Genomic_DNA"/>
</dbReference>
<evidence type="ECO:0000313" key="3">
    <source>
        <dbReference type="Proteomes" id="UP000036923"/>
    </source>
</evidence>
<reference evidence="3" key="1">
    <citation type="submission" date="2015-07" db="EMBL/GenBank/DDBJ databases">
        <title>Near-Complete Genome Sequence of the Cellulolytic Bacterium Bacteroides (Pseudobacteroides) cellulosolvens ATCC 35603.</title>
        <authorList>
            <person name="Dassa B."/>
            <person name="Utturkar S.M."/>
            <person name="Klingeman D.M."/>
            <person name="Hurt R.A."/>
            <person name="Keller M."/>
            <person name="Xu J."/>
            <person name="Reddy Y.H.K."/>
            <person name="Borovok I."/>
            <person name="Grinberg I.R."/>
            <person name="Lamed R."/>
            <person name="Zhivin O."/>
            <person name="Bayer E.A."/>
            <person name="Brown S.D."/>
        </authorList>
    </citation>
    <scope>NUCLEOTIDE SEQUENCE [LARGE SCALE GENOMIC DNA]</scope>
    <source>
        <strain evidence="3">DSM 2933</strain>
    </source>
</reference>
<feature type="domain" description="Transposase IS66 central" evidence="1">
    <location>
        <begin position="17"/>
        <end position="179"/>
    </location>
</feature>
<dbReference type="Proteomes" id="UP000036923">
    <property type="component" value="Unassembled WGS sequence"/>
</dbReference>
<dbReference type="PANTHER" id="PTHR33678">
    <property type="entry name" value="BLL1576 PROTEIN"/>
    <property type="match status" value="1"/>
</dbReference>
<comment type="caution">
    <text evidence="2">The sequence shown here is derived from an EMBL/GenBank/DDBJ whole genome shotgun (WGS) entry which is preliminary data.</text>
</comment>
<dbReference type="AlphaFoldDB" id="A0A0L6JQV4"/>
<organism evidence="2 3">
    <name type="scientific">Pseudobacteroides cellulosolvens ATCC 35603 = DSM 2933</name>
    <dbReference type="NCBI Taxonomy" id="398512"/>
    <lineage>
        <taxon>Bacteria</taxon>
        <taxon>Bacillati</taxon>
        <taxon>Bacillota</taxon>
        <taxon>Clostridia</taxon>
        <taxon>Eubacteriales</taxon>
        <taxon>Oscillospiraceae</taxon>
        <taxon>Pseudobacteroides</taxon>
    </lineage>
</organism>
<evidence type="ECO:0000259" key="1">
    <source>
        <dbReference type="Pfam" id="PF03050"/>
    </source>
</evidence>
<dbReference type="STRING" id="398512.Bccel_3447"/>
<sequence>MKFMKKEVLRQLTILAYSDFKGTACHDHWIPYYTFGDCSHSECNSHNLRNLKGINEDYNHEWAKNMSSLLIEIKQRVDTLRSEGRAEMDFNETAKYNAIYKDIISKGKLECPIPVAEKTGRPKKNAAHRLLARLQKYDVETLSFMYDFNIPFDNNLAERDIRMVKLRQKISGCFRGKEGPIVFCRIRSYISTCRKNGQKVMESLVKAIKGEPFIPQTL</sequence>
<evidence type="ECO:0000313" key="2">
    <source>
        <dbReference type="EMBL" id="KNY28173.1"/>
    </source>
</evidence>
<gene>
    <name evidence="2" type="ORF">Bccel_3447</name>
</gene>
<dbReference type="PANTHER" id="PTHR33678:SF1">
    <property type="entry name" value="BLL1576 PROTEIN"/>
    <property type="match status" value="1"/>
</dbReference>